<dbReference type="EMBL" id="BTSX01000003">
    <property type="protein sequence ID" value="GMS90156.1"/>
    <property type="molecule type" value="Genomic_DNA"/>
</dbReference>
<dbReference type="AlphaFoldDB" id="A0AAV5TED0"/>
<sequence>IPLYKLVAHNYPSSKIYDLSIDEFLRIAKNVKFDNLEIKIDFRDVDQFKIVSLLNLVTSGYLVVNNKWDEHNDIDSNVYVSKSDRIE</sequence>
<comment type="caution">
    <text evidence="1">The sequence shown here is derived from an EMBL/GenBank/DDBJ whole genome shotgun (WGS) entry which is preliminary data.</text>
</comment>
<evidence type="ECO:0000313" key="1">
    <source>
        <dbReference type="EMBL" id="GMS90156.1"/>
    </source>
</evidence>
<accession>A0AAV5TED0</accession>
<proteinExistence type="predicted"/>
<dbReference type="Proteomes" id="UP001432027">
    <property type="component" value="Unassembled WGS sequence"/>
</dbReference>
<keyword evidence="2" id="KW-1185">Reference proteome</keyword>
<organism evidence="1 2">
    <name type="scientific">Pristionchus entomophagus</name>
    <dbReference type="NCBI Taxonomy" id="358040"/>
    <lineage>
        <taxon>Eukaryota</taxon>
        <taxon>Metazoa</taxon>
        <taxon>Ecdysozoa</taxon>
        <taxon>Nematoda</taxon>
        <taxon>Chromadorea</taxon>
        <taxon>Rhabditida</taxon>
        <taxon>Rhabditina</taxon>
        <taxon>Diplogasteromorpha</taxon>
        <taxon>Diplogasteroidea</taxon>
        <taxon>Neodiplogasteridae</taxon>
        <taxon>Pristionchus</taxon>
    </lineage>
</organism>
<reference evidence="1" key="1">
    <citation type="submission" date="2023-10" db="EMBL/GenBank/DDBJ databases">
        <title>Genome assembly of Pristionchus species.</title>
        <authorList>
            <person name="Yoshida K."/>
            <person name="Sommer R.J."/>
        </authorList>
    </citation>
    <scope>NUCLEOTIDE SEQUENCE</scope>
    <source>
        <strain evidence="1">RS0144</strain>
    </source>
</reference>
<name>A0AAV5TED0_9BILA</name>
<feature type="non-terminal residue" evidence="1">
    <location>
        <position position="1"/>
    </location>
</feature>
<gene>
    <name evidence="1" type="ORF">PENTCL1PPCAC_12331</name>
</gene>
<protein>
    <submittedName>
        <fullName evidence="1">Uncharacterized protein</fullName>
    </submittedName>
</protein>
<evidence type="ECO:0000313" key="2">
    <source>
        <dbReference type="Proteomes" id="UP001432027"/>
    </source>
</evidence>